<keyword evidence="2" id="KW-1185">Reference proteome</keyword>
<dbReference type="AlphaFoldDB" id="A0A915HVM5"/>
<feature type="compositionally biased region" description="Polar residues" evidence="1">
    <location>
        <begin position="138"/>
        <end position="153"/>
    </location>
</feature>
<accession>A0A915HVM5</accession>
<dbReference type="Proteomes" id="UP000887565">
    <property type="component" value="Unplaced"/>
</dbReference>
<feature type="compositionally biased region" description="Polar residues" evidence="1">
    <location>
        <begin position="249"/>
        <end position="259"/>
    </location>
</feature>
<reference evidence="3" key="1">
    <citation type="submission" date="2022-11" db="UniProtKB">
        <authorList>
            <consortium name="WormBaseParasite"/>
        </authorList>
    </citation>
    <scope>IDENTIFICATION</scope>
</reference>
<proteinExistence type="predicted"/>
<feature type="region of interest" description="Disordered" evidence="1">
    <location>
        <begin position="237"/>
        <end position="259"/>
    </location>
</feature>
<feature type="compositionally biased region" description="Low complexity" evidence="1">
    <location>
        <begin position="97"/>
        <end position="110"/>
    </location>
</feature>
<sequence length="259" mass="27661">MGEKLAVWKFLSILTSPLISLRMKNFMPVVDEKVASTSRDDRIFRSDQNFARDTVPAAAVVIGASGSPATPSLNLVRRHPNFFSFSAVGGFSGASSANSNTSANMDNNNGKVSRNSQDGTNCLGAAALIHNAQQRNFFTRQDSMDHSSSTSRRYSPFVRGGTAKSRFLMSAGASNLASVQSRPDSPAGETPPSSAGMAPSAVVRTPTPPKPPILLNKQKLLALAPPSLHISFECTEQSKNQRHDHMSNLAGSLSSDNIR</sequence>
<evidence type="ECO:0000313" key="3">
    <source>
        <dbReference type="WBParaSite" id="nRc.2.0.1.t05463-RA"/>
    </source>
</evidence>
<protein>
    <submittedName>
        <fullName evidence="3">Uncharacterized protein</fullName>
    </submittedName>
</protein>
<evidence type="ECO:0000256" key="1">
    <source>
        <dbReference type="SAM" id="MobiDB-lite"/>
    </source>
</evidence>
<organism evidence="2 3">
    <name type="scientific">Romanomermis culicivorax</name>
    <name type="common">Nematode worm</name>
    <dbReference type="NCBI Taxonomy" id="13658"/>
    <lineage>
        <taxon>Eukaryota</taxon>
        <taxon>Metazoa</taxon>
        <taxon>Ecdysozoa</taxon>
        <taxon>Nematoda</taxon>
        <taxon>Enoplea</taxon>
        <taxon>Dorylaimia</taxon>
        <taxon>Mermithida</taxon>
        <taxon>Mermithoidea</taxon>
        <taxon>Mermithidae</taxon>
        <taxon>Romanomermis</taxon>
    </lineage>
</organism>
<feature type="compositionally biased region" description="Polar residues" evidence="1">
    <location>
        <begin position="174"/>
        <end position="183"/>
    </location>
</feature>
<name>A0A915HVM5_ROMCU</name>
<feature type="region of interest" description="Disordered" evidence="1">
    <location>
        <begin position="97"/>
        <end position="118"/>
    </location>
</feature>
<feature type="region of interest" description="Disordered" evidence="1">
    <location>
        <begin position="138"/>
        <end position="158"/>
    </location>
</feature>
<feature type="region of interest" description="Disordered" evidence="1">
    <location>
        <begin position="174"/>
        <end position="212"/>
    </location>
</feature>
<evidence type="ECO:0000313" key="2">
    <source>
        <dbReference type="Proteomes" id="UP000887565"/>
    </source>
</evidence>
<dbReference type="WBParaSite" id="nRc.2.0.1.t05463-RA">
    <property type="protein sequence ID" value="nRc.2.0.1.t05463-RA"/>
    <property type="gene ID" value="nRc.2.0.1.g05463"/>
</dbReference>